<feature type="transmembrane region" description="Helical" evidence="1">
    <location>
        <begin position="35"/>
        <end position="55"/>
    </location>
</feature>
<reference evidence="3" key="2">
    <citation type="submission" date="2012-03" db="EMBL/GenBank/DDBJ databases">
        <title>The complete genome sequence of the pioneer microbe on fresh volcanic deposit, Leptospirillum ferrooxidans strain C2-3.</title>
        <authorList>
            <person name="Fujimura R."/>
            <person name="Sato Y."/>
            <person name="Nishizawa T."/>
            <person name="Nanba K."/>
            <person name="Oshima K."/>
            <person name="Hattori M."/>
            <person name="Kamijo T."/>
            <person name="Ohta H."/>
        </authorList>
    </citation>
    <scope>NUCLEOTIDE SEQUENCE [LARGE SCALE GENOMIC DNA]</scope>
    <source>
        <strain evidence="3">C2-3</strain>
    </source>
</reference>
<feature type="transmembrane region" description="Helical" evidence="1">
    <location>
        <begin position="139"/>
        <end position="164"/>
    </location>
</feature>
<dbReference type="RefSeq" id="WP_014450317.1">
    <property type="nucleotide sequence ID" value="NC_017094.1"/>
</dbReference>
<dbReference type="eggNOG" id="ENOG50338IP">
    <property type="taxonomic scope" value="Bacteria"/>
</dbReference>
<dbReference type="AlphaFoldDB" id="I0IRD5"/>
<dbReference type="EMBL" id="AP012342">
    <property type="protein sequence ID" value="BAM07834.1"/>
    <property type="molecule type" value="Genomic_DNA"/>
</dbReference>
<dbReference type="STRING" id="1162668.LFE_2161"/>
<organism evidence="2 3">
    <name type="scientific">Leptospirillum ferrooxidans (strain C2-3)</name>
    <dbReference type="NCBI Taxonomy" id="1162668"/>
    <lineage>
        <taxon>Bacteria</taxon>
        <taxon>Pseudomonadati</taxon>
        <taxon>Nitrospirota</taxon>
        <taxon>Nitrospiria</taxon>
        <taxon>Nitrospirales</taxon>
        <taxon>Nitrospiraceae</taxon>
        <taxon>Leptospirillum</taxon>
    </lineage>
</organism>
<feature type="transmembrane region" description="Helical" evidence="1">
    <location>
        <begin position="176"/>
        <end position="198"/>
    </location>
</feature>
<evidence type="ECO:0000256" key="1">
    <source>
        <dbReference type="SAM" id="Phobius"/>
    </source>
</evidence>
<proteinExistence type="predicted"/>
<feature type="transmembrane region" description="Helical" evidence="1">
    <location>
        <begin position="218"/>
        <end position="239"/>
    </location>
</feature>
<feature type="transmembrane region" description="Helical" evidence="1">
    <location>
        <begin position="75"/>
        <end position="95"/>
    </location>
</feature>
<dbReference type="HOGENOM" id="CLU_996756_0_0_0"/>
<name>I0IRD5_LEPFC</name>
<keyword evidence="1" id="KW-0472">Membrane</keyword>
<keyword evidence="3" id="KW-1185">Reference proteome</keyword>
<keyword evidence="1" id="KW-0812">Transmembrane</keyword>
<evidence type="ECO:0000313" key="3">
    <source>
        <dbReference type="Proteomes" id="UP000007382"/>
    </source>
</evidence>
<feature type="transmembrane region" description="Helical" evidence="1">
    <location>
        <begin position="6"/>
        <end position="23"/>
    </location>
</feature>
<dbReference type="Proteomes" id="UP000007382">
    <property type="component" value="Chromosome"/>
</dbReference>
<feature type="transmembrane region" description="Helical" evidence="1">
    <location>
        <begin position="107"/>
        <end position="127"/>
    </location>
</feature>
<dbReference type="OrthoDB" id="9812606at2"/>
<dbReference type="KEGG" id="lfc:LFE_2161"/>
<evidence type="ECO:0000313" key="2">
    <source>
        <dbReference type="EMBL" id="BAM07834.1"/>
    </source>
</evidence>
<gene>
    <name evidence="2" type="ordered locus">LFE_2161</name>
</gene>
<keyword evidence="1" id="KW-1133">Transmembrane helix</keyword>
<accession>I0IRD5</accession>
<dbReference type="PATRIC" id="fig|1162668.3.peg.2559"/>
<feature type="transmembrane region" description="Helical" evidence="1">
    <location>
        <begin position="251"/>
        <end position="273"/>
    </location>
</feature>
<reference evidence="2 3" key="1">
    <citation type="journal article" date="2012" name="J. Bacteriol.">
        <title>Complete Genome Sequence of Leptospirillum ferrooxidans Strain C2-3, Isolated from a Fresh Volcanic Ash Deposit on the Island of Miyake, Japan.</title>
        <authorList>
            <person name="Fujimura R."/>
            <person name="Sato Y."/>
            <person name="Nishizawa T."/>
            <person name="Oshima K."/>
            <person name="Kim S.-W."/>
            <person name="Hattori M."/>
            <person name="Kamijo T."/>
            <person name="Ohta H."/>
        </authorList>
    </citation>
    <scope>NUCLEOTIDE SEQUENCE [LARGE SCALE GENOMIC DNA]</scope>
    <source>
        <strain evidence="2 3">C2-3</strain>
    </source>
</reference>
<sequence length="279" mass="30975">MFHPGVFGTLLLETSAGGLYLLSFMNRFDRVSRTFYRLHGTIFLILSGMALFFMGPTTYTGLLSEDYRHVGNLSVLFLTAGILVLILYNVIVYFGNWKNQQPRSRQIGTVAALLHLISLSCLILALLPDWSPSPKNLLVVFSFLSSAFLLGVVLLAMNMGHFYLTNPTLPIEPLLFLTRIMVWVMFFVSGVTILETAYDLKVSPDFAQALKLESFQGLYVWGRLLLGIIGGIVISVLSLKTVKMHATQAATGLLYVALLFILFGQAFSGFLFLENGILL</sequence>
<protein>
    <submittedName>
        <fullName evidence="2">Uncharacterized protein</fullName>
    </submittedName>
</protein>